<dbReference type="GO" id="GO:0006189">
    <property type="term" value="P:'de novo' IMP biosynthetic process"/>
    <property type="evidence" value="ECO:0007669"/>
    <property type="project" value="InterPro"/>
</dbReference>
<dbReference type="AlphaFoldDB" id="H6LAY4"/>
<dbReference type="EC" id="6.3.5.3" evidence="8"/>
<dbReference type="KEGG" id="sgn:SGRA_p0009"/>
<keyword evidence="6" id="KW-0067">ATP-binding</keyword>
<evidence type="ECO:0000256" key="2">
    <source>
        <dbReference type="ARBA" id="ARBA00022598"/>
    </source>
</evidence>
<keyword evidence="3" id="KW-0547">Nucleotide-binding</keyword>
<geneLocation type="plasmid" evidence="9">
    <name>SGRA01</name>
</geneLocation>
<evidence type="ECO:0000313" key="9">
    <source>
        <dbReference type="Proteomes" id="UP000007519"/>
    </source>
</evidence>
<protein>
    <submittedName>
        <fullName evidence="8">Phosphoribosylformylglycinamidine synthase I</fullName>
        <ecNumber evidence="8">6.3.5.3</ecNumber>
    </submittedName>
</protein>
<evidence type="ECO:0000256" key="5">
    <source>
        <dbReference type="ARBA" id="ARBA00022801"/>
    </source>
</evidence>
<dbReference type="GO" id="GO:0016787">
    <property type="term" value="F:hydrolase activity"/>
    <property type="evidence" value="ECO:0007669"/>
    <property type="project" value="UniProtKB-KW"/>
</dbReference>
<reference evidence="8 9" key="1">
    <citation type="journal article" date="2012" name="Stand. Genomic Sci.">
        <title>Complete genome sequencing and analysis of Saprospira grandis str. Lewin, a predatory marine bacterium.</title>
        <authorList>
            <person name="Saw J.H."/>
            <person name="Yuryev A."/>
            <person name="Kanbe M."/>
            <person name="Hou S."/>
            <person name="Young A.G."/>
            <person name="Aizawa S."/>
            <person name="Alam M."/>
        </authorList>
    </citation>
    <scope>NUCLEOTIDE SEQUENCE [LARGE SCALE GENOMIC DNA]</scope>
    <source>
        <strain evidence="8 9">Lewin</strain>
        <plasmid evidence="9">Plasmid SGRA01</plasmid>
    </source>
</reference>
<dbReference type="InterPro" id="IPR010075">
    <property type="entry name" value="PRibForGlyAmidine_synth_PurQ"/>
</dbReference>
<gene>
    <name evidence="8" type="primary">purL</name>
    <name evidence="8" type="ORF">SGRA_p0009</name>
</gene>
<evidence type="ECO:0000256" key="4">
    <source>
        <dbReference type="ARBA" id="ARBA00022755"/>
    </source>
</evidence>
<dbReference type="PANTHER" id="PTHR10099">
    <property type="entry name" value="PHOSPHORIBOSYLFORMYLGLYCINAMIDINE SYNTHASE"/>
    <property type="match status" value="1"/>
</dbReference>
<keyword evidence="8" id="KW-0614">Plasmid</keyword>
<dbReference type="GO" id="GO:0004642">
    <property type="term" value="F:phosphoribosylformylglycinamidine synthase activity"/>
    <property type="evidence" value="ECO:0007669"/>
    <property type="project" value="UniProtKB-EC"/>
</dbReference>
<dbReference type="PROSITE" id="PS51273">
    <property type="entry name" value="GATASE_TYPE_1"/>
    <property type="match status" value="1"/>
</dbReference>
<dbReference type="OrthoDB" id="9804441at2"/>
<dbReference type="RefSeq" id="WP_015695504.1">
    <property type="nucleotide sequence ID" value="NC_016936.1"/>
</dbReference>
<dbReference type="GO" id="GO:0005524">
    <property type="term" value="F:ATP binding"/>
    <property type="evidence" value="ECO:0007669"/>
    <property type="project" value="UniProtKB-KW"/>
</dbReference>
<evidence type="ECO:0000256" key="7">
    <source>
        <dbReference type="ARBA" id="ARBA00022962"/>
    </source>
</evidence>
<evidence type="ECO:0000313" key="8">
    <source>
        <dbReference type="EMBL" id="AFC26949.1"/>
    </source>
</evidence>
<dbReference type="PANTHER" id="PTHR10099:SF1">
    <property type="entry name" value="PHOSPHORIBOSYLFORMYLGLYCINAMIDINE SYNTHASE"/>
    <property type="match status" value="1"/>
</dbReference>
<keyword evidence="9" id="KW-1185">Reference proteome</keyword>
<evidence type="ECO:0000256" key="1">
    <source>
        <dbReference type="ARBA" id="ARBA00022490"/>
    </source>
</evidence>
<dbReference type="Gene3D" id="3.40.50.880">
    <property type="match status" value="1"/>
</dbReference>
<organism evidence="8 9">
    <name type="scientific">Saprospira grandis (strain Lewin)</name>
    <dbReference type="NCBI Taxonomy" id="984262"/>
    <lineage>
        <taxon>Bacteria</taxon>
        <taxon>Pseudomonadati</taxon>
        <taxon>Bacteroidota</taxon>
        <taxon>Saprospiria</taxon>
        <taxon>Saprospirales</taxon>
        <taxon>Saprospiraceae</taxon>
        <taxon>Saprospira</taxon>
    </lineage>
</organism>
<keyword evidence="2 8" id="KW-0436">Ligase</keyword>
<dbReference type="GO" id="GO:0005737">
    <property type="term" value="C:cytoplasm"/>
    <property type="evidence" value="ECO:0007669"/>
    <property type="project" value="TreeGrafter"/>
</dbReference>
<keyword evidence="4" id="KW-0658">Purine biosynthesis</keyword>
<accession>H6LAY4</accession>
<keyword evidence="5" id="KW-0378">Hydrolase</keyword>
<dbReference type="eggNOG" id="COG0047">
    <property type="taxonomic scope" value="Bacteria"/>
</dbReference>
<dbReference type="SUPFAM" id="SSF52317">
    <property type="entry name" value="Class I glutamine amidotransferase-like"/>
    <property type="match status" value="1"/>
</dbReference>
<proteinExistence type="predicted"/>
<dbReference type="InterPro" id="IPR029062">
    <property type="entry name" value="Class_I_gatase-like"/>
</dbReference>
<dbReference type="EMBL" id="CP002832">
    <property type="protein sequence ID" value="AFC26949.1"/>
    <property type="molecule type" value="Genomic_DNA"/>
</dbReference>
<keyword evidence="7" id="KW-0315">Glutamine amidotransferase</keyword>
<keyword evidence="1" id="KW-0963">Cytoplasm</keyword>
<dbReference type="PIRSF" id="PIRSF001586">
    <property type="entry name" value="FGAM_synth_I"/>
    <property type="match status" value="1"/>
</dbReference>
<dbReference type="HOGENOM" id="CLU_001031_3_0_10"/>
<dbReference type="SMART" id="SM01211">
    <property type="entry name" value="GATase_5"/>
    <property type="match status" value="1"/>
</dbReference>
<evidence type="ECO:0000256" key="3">
    <source>
        <dbReference type="ARBA" id="ARBA00022741"/>
    </source>
</evidence>
<name>H6LAY4_SAPGL</name>
<evidence type="ECO:0000256" key="6">
    <source>
        <dbReference type="ARBA" id="ARBA00022840"/>
    </source>
</evidence>
<sequence>MVQVLVLTGFGINCEEETAAAYQMAGAQAHIHHFNEVLLEGHDIHQYQLIHFPGGFSFGDDLASGKVMANKIRYKKLPNGNSLLDELKIFLNNGHFIMGICNGFQMLVRLGLLPNTRLSFAQQSSLLPNLSSQYEDRWVYCKVNPGSESPFLKGIDIIPLPVRHGEGRLLFGDDTLKQIVRTKSLNCLSYCLENGDLATEYPANPNGSELSCAGLCDPTGQVFGLMPHPEAFLSLYNHPNWPKMKRQNPQLSEEGWGLKFFKNIVQHIQAN</sequence>
<dbReference type="Proteomes" id="UP000007519">
    <property type="component" value="Plasmid unnamed"/>
</dbReference>
<dbReference type="Pfam" id="PF13507">
    <property type="entry name" value="GATase_5"/>
    <property type="match status" value="1"/>
</dbReference>